<protein>
    <recommendedName>
        <fullName evidence="8">Phosphatidic acid phosphatase type 2/haloperoxidase domain-containing protein</fullName>
    </recommendedName>
</protein>
<dbReference type="InterPro" id="IPR036938">
    <property type="entry name" value="PAP2/HPO_sf"/>
</dbReference>
<keyword evidence="3 7" id="KW-0812">Transmembrane</keyword>
<evidence type="ECO:0000313" key="9">
    <source>
        <dbReference type="EMBL" id="GGB44499.1"/>
    </source>
</evidence>
<accession>A0A916THT1</accession>
<keyword evidence="2" id="KW-1003">Cell membrane</keyword>
<reference evidence="9" key="2">
    <citation type="submission" date="2020-09" db="EMBL/GenBank/DDBJ databases">
        <authorList>
            <person name="Sun Q."/>
            <person name="Zhou Y."/>
        </authorList>
    </citation>
    <scope>NUCLEOTIDE SEQUENCE</scope>
    <source>
        <strain evidence="9">CGMCC 1.12426</strain>
    </source>
</reference>
<evidence type="ECO:0000313" key="10">
    <source>
        <dbReference type="Proteomes" id="UP000605148"/>
    </source>
</evidence>
<feature type="transmembrane region" description="Helical" evidence="7">
    <location>
        <begin position="209"/>
        <end position="227"/>
    </location>
</feature>
<dbReference type="EMBL" id="BMFA01000004">
    <property type="protein sequence ID" value="GGB44499.1"/>
    <property type="molecule type" value="Genomic_DNA"/>
</dbReference>
<dbReference type="SUPFAM" id="SSF48317">
    <property type="entry name" value="Acid phosphatase/Vanadium-dependent haloperoxidase"/>
    <property type="match status" value="1"/>
</dbReference>
<keyword evidence="10" id="KW-1185">Reference proteome</keyword>
<feature type="transmembrane region" description="Helical" evidence="7">
    <location>
        <begin position="233"/>
        <end position="252"/>
    </location>
</feature>
<feature type="domain" description="Phosphatidic acid phosphatase type 2/haloperoxidase" evidence="8">
    <location>
        <begin position="136"/>
        <end position="248"/>
    </location>
</feature>
<dbReference type="RefSeq" id="WP_172972041.1">
    <property type="nucleotide sequence ID" value="NZ_BMFA01000004.1"/>
</dbReference>
<comment type="caution">
    <text evidence="9">The sequence shown here is derived from an EMBL/GenBank/DDBJ whole genome shotgun (WGS) entry which is preliminary data.</text>
</comment>
<evidence type="ECO:0000256" key="1">
    <source>
        <dbReference type="ARBA" id="ARBA00004651"/>
    </source>
</evidence>
<proteinExistence type="predicted"/>
<evidence type="ECO:0000256" key="7">
    <source>
        <dbReference type="SAM" id="Phobius"/>
    </source>
</evidence>
<sequence>MNEGRQTKTGLLETAKTVASRMRANMRRVRQTISHRKGRAASYCDPLRPGQRPQDILAVLILTVGIAVLAFDIPAYPWIRSLPGEYWVTFNAFTDLGKAHWILWSSGLICLFLLALDAEKLIFRLRMTVGVLFTYAGFIFFTVAATGILAIVFKWSLGRARPKLYEELGPVYFDFMALDSDFTSFPSGHSTTIGALAAALALIFPSYRWLIVVAAFWIAFSRVMVGAHFPSDVIAGTLLGVSFTYFVARALARRRIGFTFTPDGHLVPIISARSAKACARSVWHVIMGRRGAIRLGCPAGATPGQTGLAQ</sequence>
<name>A0A916THT1_9HYPH</name>
<dbReference type="Pfam" id="PF01569">
    <property type="entry name" value="PAP2"/>
    <property type="match status" value="1"/>
</dbReference>
<keyword evidence="6 7" id="KW-0472">Membrane</keyword>
<dbReference type="GO" id="GO:0005886">
    <property type="term" value="C:plasma membrane"/>
    <property type="evidence" value="ECO:0007669"/>
    <property type="project" value="UniProtKB-SubCell"/>
</dbReference>
<dbReference type="GO" id="GO:0016787">
    <property type="term" value="F:hydrolase activity"/>
    <property type="evidence" value="ECO:0007669"/>
    <property type="project" value="UniProtKB-KW"/>
</dbReference>
<feature type="transmembrane region" description="Helical" evidence="7">
    <location>
        <begin position="128"/>
        <end position="153"/>
    </location>
</feature>
<evidence type="ECO:0000256" key="3">
    <source>
        <dbReference type="ARBA" id="ARBA00022692"/>
    </source>
</evidence>
<feature type="transmembrane region" description="Helical" evidence="7">
    <location>
        <begin position="56"/>
        <end position="79"/>
    </location>
</feature>
<dbReference type="Gene3D" id="1.20.144.10">
    <property type="entry name" value="Phosphatidic acid phosphatase type 2/haloperoxidase"/>
    <property type="match status" value="1"/>
</dbReference>
<evidence type="ECO:0000256" key="6">
    <source>
        <dbReference type="ARBA" id="ARBA00023136"/>
    </source>
</evidence>
<dbReference type="Proteomes" id="UP000605148">
    <property type="component" value="Unassembled WGS sequence"/>
</dbReference>
<dbReference type="SMART" id="SM00014">
    <property type="entry name" value="acidPPc"/>
    <property type="match status" value="1"/>
</dbReference>
<evidence type="ECO:0000256" key="4">
    <source>
        <dbReference type="ARBA" id="ARBA00022801"/>
    </source>
</evidence>
<dbReference type="InterPro" id="IPR000326">
    <property type="entry name" value="PAP2/HPO"/>
</dbReference>
<dbReference type="PANTHER" id="PTHR14969">
    <property type="entry name" value="SPHINGOSINE-1-PHOSPHATE PHOSPHOHYDROLASE"/>
    <property type="match status" value="1"/>
</dbReference>
<gene>
    <name evidence="9" type="ORF">GCM10011316_15660</name>
</gene>
<feature type="transmembrane region" description="Helical" evidence="7">
    <location>
        <begin position="185"/>
        <end position="204"/>
    </location>
</feature>
<keyword evidence="5 7" id="KW-1133">Transmembrane helix</keyword>
<evidence type="ECO:0000259" key="8">
    <source>
        <dbReference type="SMART" id="SM00014"/>
    </source>
</evidence>
<reference evidence="9" key="1">
    <citation type="journal article" date="2014" name="Int. J. Syst. Evol. Microbiol.">
        <title>Complete genome sequence of Corynebacterium casei LMG S-19264T (=DSM 44701T), isolated from a smear-ripened cheese.</title>
        <authorList>
            <consortium name="US DOE Joint Genome Institute (JGI-PGF)"/>
            <person name="Walter F."/>
            <person name="Albersmeier A."/>
            <person name="Kalinowski J."/>
            <person name="Ruckert C."/>
        </authorList>
    </citation>
    <scope>NUCLEOTIDE SEQUENCE</scope>
    <source>
        <strain evidence="9">CGMCC 1.12426</strain>
    </source>
</reference>
<comment type="subcellular location">
    <subcellularLocation>
        <location evidence="1">Cell membrane</location>
        <topology evidence="1">Multi-pass membrane protein</topology>
    </subcellularLocation>
</comment>
<feature type="transmembrane region" description="Helical" evidence="7">
    <location>
        <begin position="99"/>
        <end position="116"/>
    </location>
</feature>
<dbReference type="PANTHER" id="PTHR14969:SF62">
    <property type="entry name" value="DECAPRENYLPHOSPHORYL-5-PHOSPHORIBOSE PHOSPHATASE RV3807C-RELATED"/>
    <property type="match status" value="1"/>
</dbReference>
<evidence type="ECO:0000256" key="5">
    <source>
        <dbReference type="ARBA" id="ARBA00022989"/>
    </source>
</evidence>
<keyword evidence="4" id="KW-0378">Hydrolase</keyword>
<evidence type="ECO:0000256" key="2">
    <source>
        <dbReference type="ARBA" id="ARBA00022475"/>
    </source>
</evidence>
<dbReference type="AlphaFoldDB" id="A0A916THT1"/>
<organism evidence="9 10">
    <name type="scientific">Roseibium aquae</name>
    <dbReference type="NCBI Taxonomy" id="1323746"/>
    <lineage>
        <taxon>Bacteria</taxon>
        <taxon>Pseudomonadati</taxon>
        <taxon>Pseudomonadota</taxon>
        <taxon>Alphaproteobacteria</taxon>
        <taxon>Hyphomicrobiales</taxon>
        <taxon>Stappiaceae</taxon>
        <taxon>Roseibium</taxon>
    </lineage>
</organism>